<gene>
    <name evidence="2" type="ORF">DVR12_10370</name>
</gene>
<protein>
    <submittedName>
        <fullName evidence="2">Uncharacterized protein</fullName>
    </submittedName>
</protein>
<keyword evidence="3" id="KW-1185">Reference proteome</keyword>
<keyword evidence="1" id="KW-0732">Signal</keyword>
<reference evidence="2 3" key="1">
    <citation type="submission" date="2018-07" db="EMBL/GenBank/DDBJ databases">
        <title>Chitinophaga K2CV101002-2 sp. nov., isolated from a monsoon evergreen broad-leaved forest soil.</title>
        <authorList>
            <person name="Lv Y."/>
        </authorList>
    </citation>
    <scope>NUCLEOTIDE SEQUENCE [LARGE SCALE GENOMIC DNA]</scope>
    <source>
        <strain evidence="2 3">GDMCC 1.1288</strain>
    </source>
</reference>
<feature type="signal peptide" evidence="1">
    <location>
        <begin position="1"/>
        <end position="21"/>
    </location>
</feature>
<name>A0A3E1YBP4_9BACT</name>
<dbReference type="OrthoDB" id="662107at2"/>
<proteinExistence type="predicted"/>
<organism evidence="2 3">
    <name type="scientific">Chitinophaga silvatica</name>
    <dbReference type="NCBI Taxonomy" id="2282649"/>
    <lineage>
        <taxon>Bacteria</taxon>
        <taxon>Pseudomonadati</taxon>
        <taxon>Bacteroidota</taxon>
        <taxon>Chitinophagia</taxon>
        <taxon>Chitinophagales</taxon>
        <taxon>Chitinophagaceae</taxon>
        <taxon>Chitinophaga</taxon>
    </lineage>
</organism>
<feature type="chain" id="PRO_5017755721" evidence="1">
    <location>
        <begin position="22"/>
        <end position="361"/>
    </location>
</feature>
<accession>A0A3E1YBP4</accession>
<dbReference type="RefSeq" id="WP_116975604.1">
    <property type="nucleotide sequence ID" value="NZ_QPMM01000004.1"/>
</dbReference>
<dbReference type="Proteomes" id="UP000260644">
    <property type="component" value="Unassembled WGS sequence"/>
</dbReference>
<dbReference type="EMBL" id="QPMM01000004">
    <property type="protein sequence ID" value="RFS23411.1"/>
    <property type="molecule type" value="Genomic_DNA"/>
</dbReference>
<sequence>MLRQFFTLTLPAVMLVASAQAQYPSDTASTATLARKKITLSKEAAFSDKDVPAKKIGGIVVVSQLWDTTRMGFLQVGMFNKKAEAVPDKPFSTYFQEYANAAFGNTVAAGEPTLLWIIEDLRIGERTGAMSEKAFTRLKATAYVSSDGKQFIPLASSDNAFQNGGMDVTHKHKSNIAKAFKELYLLSVSKLDAVLADKQLASFSYDEIMAQYERKRNIPVLTQKLNDGVYFSFNDFRENKPSITNFEVSEKKGAAVSAVESDGSKRILAAYWCIVKDGAILKKQDRKLLPLDRDGYGFTISSYIADYKHRNNQILTGAVIGGLAGGLISGAAVKLPKADAFPNLADPEATAIDMETGDLIF</sequence>
<evidence type="ECO:0000256" key="1">
    <source>
        <dbReference type="SAM" id="SignalP"/>
    </source>
</evidence>
<dbReference type="AlphaFoldDB" id="A0A3E1YBP4"/>
<evidence type="ECO:0000313" key="3">
    <source>
        <dbReference type="Proteomes" id="UP000260644"/>
    </source>
</evidence>
<comment type="caution">
    <text evidence="2">The sequence shown here is derived from an EMBL/GenBank/DDBJ whole genome shotgun (WGS) entry which is preliminary data.</text>
</comment>
<evidence type="ECO:0000313" key="2">
    <source>
        <dbReference type="EMBL" id="RFS23411.1"/>
    </source>
</evidence>